<dbReference type="RefSeq" id="WP_107762933.1">
    <property type="nucleotide sequence ID" value="NZ_QAOK01000025.1"/>
</dbReference>
<dbReference type="Pfam" id="PF09952">
    <property type="entry name" value="AbiEi_2"/>
    <property type="match status" value="1"/>
</dbReference>
<sequence>MKPQTKEEQAVLIRALEALKRTTGMTGQVIEREPAIDQGFRGDARVEVEANGQLYRYTAEVKRVERFVTLVNIRNQYVHGDPLPGDQLLLVAPRITTDIAEKCHELDLQFIDTLGNAYLRGPGLFILVKGQRAIEGEDFWLVEKGGRRAGTATNLRVFFALLCKPELLNAPYRDITQAAGVALGTVGWAFYDLNARGYTTGGKGKRDRVLLERKKLVQEWATNYPIKLRPKLNPRRFRAPTIDWWKGVNITQYGAQWGGEVAAEKLEGYLRPYELTIYLHNKQGNLAKLVAEHKLRADLKGDIEILEAFWDFKDEQLLPETVPPLLAYADLMAIPDPRKLEAANIIYDRHIAAPNTEA</sequence>
<dbReference type="InterPro" id="IPR019238">
    <property type="entry name" value="AbiEi_2"/>
</dbReference>
<evidence type="ECO:0000313" key="1">
    <source>
        <dbReference type="EMBL" id="PTQ79592.1"/>
    </source>
</evidence>
<comment type="caution">
    <text evidence="1">The sequence shown here is derived from an EMBL/GenBank/DDBJ whole genome shotgun (WGS) entry which is preliminary data.</text>
</comment>
<proteinExistence type="predicted"/>
<accession>A0A2T5I728</accession>
<dbReference type="AlphaFoldDB" id="A0A2T5I728"/>
<evidence type="ECO:0000313" key="2">
    <source>
        <dbReference type="Proteomes" id="UP000244152"/>
    </source>
</evidence>
<name>A0A2T5I728_9PROT</name>
<protein>
    <submittedName>
        <fullName evidence="1">Uncharacterized protein</fullName>
    </submittedName>
</protein>
<organism evidence="1 2">
    <name type="scientific">Nitrosospira multiformis</name>
    <dbReference type="NCBI Taxonomy" id="1231"/>
    <lineage>
        <taxon>Bacteria</taxon>
        <taxon>Pseudomonadati</taxon>
        <taxon>Pseudomonadota</taxon>
        <taxon>Betaproteobacteria</taxon>
        <taxon>Nitrosomonadales</taxon>
        <taxon>Nitrosomonadaceae</taxon>
        <taxon>Nitrosospira</taxon>
    </lineage>
</organism>
<dbReference type="Proteomes" id="UP000244152">
    <property type="component" value="Unassembled WGS sequence"/>
</dbReference>
<reference evidence="1 2" key="1">
    <citation type="submission" date="2018-04" db="EMBL/GenBank/DDBJ databases">
        <title>Active sludge and wastewater microbial communities from Klosterneuburg, Austria.</title>
        <authorList>
            <person name="Wagner M."/>
        </authorList>
    </citation>
    <scope>NUCLEOTIDE SEQUENCE [LARGE SCALE GENOMIC DNA]</scope>
    <source>
        <strain evidence="1 2">Nl12</strain>
    </source>
</reference>
<dbReference type="EMBL" id="QAOK01000025">
    <property type="protein sequence ID" value="PTQ79592.1"/>
    <property type="molecule type" value="Genomic_DNA"/>
</dbReference>
<gene>
    <name evidence="1" type="ORF">C8R21_12527</name>
</gene>